<comment type="caution">
    <text evidence="2">The sequence shown here is derived from an EMBL/GenBank/DDBJ whole genome shotgun (WGS) entry which is preliminary data.</text>
</comment>
<gene>
    <name evidence="2" type="ORF">A2Z06_01345</name>
</gene>
<dbReference type="AlphaFoldDB" id="A0A1F5YC55"/>
<name>A0A1F5YC55_9BACT</name>
<organism evidence="2 3">
    <name type="scientific">Candidatus Glassbacteria bacterium RBG_16_58_8</name>
    <dbReference type="NCBI Taxonomy" id="1817866"/>
    <lineage>
        <taxon>Bacteria</taxon>
        <taxon>Candidatus Glassiibacteriota</taxon>
    </lineage>
</organism>
<evidence type="ECO:0000256" key="1">
    <source>
        <dbReference type="SAM" id="MobiDB-lite"/>
    </source>
</evidence>
<evidence type="ECO:0000313" key="3">
    <source>
        <dbReference type="Proteomes" id="UP000179034"/>
    </source>
</evidence>
<proteinExistence type="predicted"/>
<protein>
    <submittedName>
        <fullName evidence="2">Uncharacterized protein</fullName>
    </submittedName>
</protein>
<dbReference type="Proteomes" id="UP000179034">
    <property type="component" value="Unassembled WGS sequence"/>
</dbReference>
<evidence type="ECO:0000313" key="2">
    <source>
        <dbReference type="EMBL" id="OGF97679.1"/>
    </source>
</evidence>
<feature type="region of interest" description="Disordered" evidence="1">
    <location>
        <begin position="1"/>
        <end position="21"/>
    </location>
</feature>
<accession>A0A1F5YC55</accession>
<dbReference type="EMBL" id="MFIW01000070">
    <property type="protein sequence ID" value="OGF97679.1"/>
    <property type="molecule type" value="Genomic_DNA"/>
</dbReference>
<sequence>MTRKHIPPSIERPGRDNPPKAVPWHQVMIVGGEVIELIGGRVYMGPDPILKWLERIRRECSEY</sequence>
<reference evidence="2 3" key="1">
    <citation type="journal article" date="2016" name="Nat. Commun.">
        <title>Thousands of microbial genomes shed light on interconnected biogeochemical processes in an aquifer system.</title>
        <authorList>
            <person name="Anantharaman K."/>
            <person name="Brown C.T."/>
            <person name="Hug L.A."/>
            <person name="Sharon I."/>
            <person name="Castelle C.J."/>
            <person name="Probst A.J."/>
            <person name="Thomas B.C."/>
            <person name="Singh A."/>
            <person name="Wilkins M.J."/>
            <person name="Karaoz U."/>
            <person name="Brodie E.L."/>
            <person name="Williams K.H."/>
            <person name="Hubbard S.S."/>
            <person name="Banfield J.F."/>
        </authorList>
    </citation>
    <scope>NUCLEOTIDE SEQUENCE [LARGE SCALE GENOMIC DNA]</scope>
</reference>